<proteinExistence type="predicted"/>
<dbReference type="InterPro" id="IPR001646">
    <property type="entry name" value="5peptide_repeat"/>
</dbReference>
<dbReference type="EMBL" id="CAJOBA010058096">
    <property type="protein sequence ID" value="CAF4305452.1"/>
    <property type="molecule type" value="Genomic_DNA"/>
</dbReference>
<dbReference type="PANTHER" id="PTHR14136:SF17">
    <property type="entry name" value="BTB_POZ DOMAIN-CONTAINING PROTEIN KCTD9"/>
    <property type="match status" value="1"/>
</dbReference>
<gene>
    <name evidence="3" type="ORF">GPM918_LOCUS40674</name>
    <name evidence="2" type="ORF">OVA965_LOCUS37673</name>
    <name evidence="5" type="ORF">SRO942_LOCUS41645</name>
    <name evidence="4" type="ORF">TMI583_LOCUS38780</name>
</gene>
<dbReference type="Proteomes" id="UP000663829">
    <property type="component" value="Unassembled WGS sequence"/>
</dbReference>
<dbReference type="EMBL" id="CAJNOK010035965">
    <property type="protein sequence ID" value="CAF1518023.1"/>
    <property type="molecule type" value="Genomic_DNA"/>
</dbReference>
<evidence type="ECO:0000313" key="3">
    <source>
        <dbReference type="EMBL" id="CAF1575126.1"/>
    </source>
</evidence>
<dbReference type="Proteomes" id="UP000681722">
    <property type="component" value="Unassembled WGS sequence"/>
</dbReference>
<dbReference type="EMBL" id="CAJOBC010096410">
    <property type="protein sequence ID" value="CAF4439978.1"/>
    <property type="molecule type" value="Genomic_DNA"/>
</dbReference>
<dbReference type="InterPro" id="IPR051082">
    <property type="entry name" value="Pentapeptide-BTB/POZ_domain"/>
</dbReference>
<evidence type="ECO:0000313" key="2">
    <source>
        <dbReference type="EMBL" id="CAF1518023.1"/>
    </source>
</evidence>
<dbReference type="EMBL" id="CAJNOQ010030532">
    <property type="protein sequence ID" value="CAF1575126.1"/>
    <property type="molecule type" value="Genomic_DNA"/>
</dbReference>
<accession>A0A815YWQ8</accession>
<evidence type="ECO:0008006" key="7">
    <source>
        <dbReference type="Google" id="ProtNLM"/>
    </source>
</evidence>
<keyword evidence="6" id="KW-1185">Reference proteome</keyword>
<comment type="caution">
    <text evidence="3">The sequence shown here is derived from an EMBL/GenBank/DDBJ whole genome shotgun (WGS) entry which is preliminary data.</text>
</comment>
<evidence type="ECO:0000256" key="1">
    <source>
        <dbReference type="SAM" id="Phobius"/>
    </source>
</evidence>
<dbReference type="OrthoDB" id="9989223at2759"/>
<keyword evidence="1" id="KW-0812">Transmembrane</keyword>
<dbReference type="AlphaFoldDB" id="A0A815YWQ8"/>
<dbReference type="Gene3D" id="2.160.20.80">
    <property type="entry name" value="E3 ubiquitin-protein ligase SopA"/>
    <property type="match status" value="2"/>
</dbReference>
<dbReference type="Proteomes" id="UP000677228">
    <property type="component" value="Unassembled WGS sequence"/>
</dbReference>
<evidence type="ECO:0000313" key="4">
    <source>
        <dbReference type="EMBL" id="CAF4305452.1"/>
    </source>
</evidence>
<evidence type="ECO:0000313" key="5">
    <source>
        <dbReference type="EMBL" id="CAF4439978.1"/>
    </source>
</evidence>
<organism evidence="3 6">
    <name type="scientific">Didymodactylos carnosus</name>
    <dbReference type="NCBI Taxonomy" id="1234261"/>
    <lineage>
        <taxon>Eukaryota</taxon>
        <taxon>Metazoa</taxon>
        <taxon>Spiralia</taxon>
        <taxon>Gnathifera</taxon>
        <taxon>Rotifera</taxon>
        <taxon>Eurotatoria</taxon>
        <taxon>Bdelloidea</taxon>
        <taxon>Philodinida</taxon>
        <taxon>Philodinidae</taxon>
        <taxon>Didymodactylos</taxon>
    </lineage>
</organism>
<protein>
    <recommendedName>
        <fullName evidence="7">Pentapeptide repeat-containing protein</fullName>
    </recommendedName>
</protein>
<evidence type="ECO:0000313" key="6">
    <source>
        <dbReference type="Proteomes" id="UP000663829"/>
    </source>
</evidence>
<sequence>MLRCDKQTSTADFQRKSQSYGLSNLTLARFLKIFSSALIPLMIGIFTIVQTLQQQTIADGTRSKDLEIATFQRQQDIDMAENLQNETIIINYIKEICQLLIENKNDTNNIIATVIRANTLIVLRRLDPKRKRLIIQFLYEAKLITKDNNPVDLSDAELNNVDFTNSIFNSIKLTGVYLINSTFVNTQLTNSDLSSSYLKQANFQYAKITDCNFNYTHLQQAQFSQSNIAYGSFYQSNLTLANFSSCEIFNSTFISADLNSSIFLSCGIDKVDFSSAQLLYTRALMSNIRSIKIDGSTLFQSTIFTQCELFDIDFSKAHFHETHFIQSKMKLINFSYVINAPNLSFKKCHLTRCKIHHATLSDADFSDSYMSDVDFRYANLSGSNFGYAVIDSEVDLRYATLTFTDFTNTSISNFAYFQYANLNGSNIKDNQLIHLLYKHQLRLPNGRIYNYLLNGDAENNGLCSYDNTTIVSIFGWKLLTGSITAIRYSATNGMFTPVQDTDNNCYFWAINSQEAQMMQIVDLENYDTHIYNQHIQLHMEVLIGRANNEDDKVVVIDIMLSNGTEYIQNLTICN</sequence>
<dbReference type="SUPFAM" id="SSF141571">
    <property type="entry name" value="Pentapeptide repeat-like"/>
    <property type="match status" value="2"/>
</dbReference>
<dbReference type="PANTHER" id="PTHR14136">
    <property type="entry name" value="BTB_POZ DOMAIN-CONTAINING PROTEIN KCTD9"/>
    <property type="match status" value="1"/>
</dbReference>
<keyword evidence="1" id="KW-0472">Membrane</keyword>
<name>A0A815YWQ8_9BILA</name>
<dbReference type="Proteomes" id="UP000682733">
    <property type="component" value="Unassembled WGS sequence"/>
</dbReference>
<keyword evidence="1" id="KW-1133">Transmembrane helix</keyword>
<dbReference type="Pfam" id="PF00805">
    <property type="entry name" value="Pentapeptide"/>
    <property type="match status" value="3"/>
</dbReference>
<feature type="transmembrane region" description="Helical" evidence="1">
    <location>
        <begin position="30"/>
        <end position="49"/>
    </location>
</feature>
<reference evidence="3" key="1">
    <citation type="submission" date="2021-02" db="EMBL/GenBank/DDBJ databases">
        <authorList>
            <person name="Nowell W R."/>
        </authorList>
    </citation>
    <scope>NUCLEOTIDE SEQUENCE</scope>
</reference>